<feature type="transmembrane region" description="Helical" evidence="2">
    <location>
        <begin position="90"/>
        <end position="114"/>
    </location>
</feature>
<dbReference type="GO" id="GO:0008168">
    <property type="term" value="F:methyltransferase activity"/>
    <property type="evidence" value="ECO:0007669"/>
    <property type="project" value="UniProtKB-KW"/>
</dbReference>
<dbReference type="OMA" id="WWMGITK"/>
<evidence type="ECO:0000313" key="4">
    <source>
        <dbReference type="Proteomes" id="UP000012174"/>
    </source>
</evidence>
<dbReference type="KEGG" id="ela:UCREL1_4113"/>
<dbReference type="EMBL" id="KB706166">
    <property type="protein sequence ID" value="EMR68871.1"/>
    <property type="molecule type" value="Genomic_DNA"/>
</dbReference>
<proteinExistence type="predicted"/>
<dbReference type="InterPro" id="IPR029063">
    <property type="entry name" value="SAM-dependent_MTases_sf"/>
</dbReference>
<dbReference type="Gene3D" id="3.40.50.150">
    <property type="entry name" value="Vaccinia Virus protein VP39"/>
    <property type="match status" value="1"/>
</dbReference>
<keyword evidence="4" id="KW-1185">Reference proteome</keyword>
<dbReference type="PANTHER" id="PTHR42912">
    <property type="entry name" value="METHYLTRANSFERASE"/>
    <property type="match status" value="1"/>
</dbReference>
<sequence>MQPIIPIHHISRVGGVAARQCSTISVARWARRTSCRQYASSSSGPIPPRPNVPKPLPYKPSRSGTKRESASSPSPTSEAQSVSQLVRTRWLPLFGFGAATLCLGYFAASLVVYWKREPAERYEPGHEPQAPTGRPSIQSPVEFDLHLDKSEWRYGITKLRRKLGAAARGHVLEVAVGTGRNLEFYDWAGITDAATTAAEKEDATTEDEKKKKNKQILEKLEKVRWDRSKLAALEDDKVRSYTGLDISPAMLDIALKRMRQVVPHVADALPKKPLFNELASQGSNTNSNDCVSLVDNKIRILKSDAQSALPRPPHAPPTGKIADTDKYDTIIQTFGLCSVRDPVALLASMAASLQPETGRIVLLEHGRSSWWELVNGLLDRSARGHFERFGCWWNRDIERVVRDAESRVPGLEVVRLERPGLVTFGTHIWIELRVTTTSRTKPAKGPEKKVGEEKRPDSNTVEPSRQEQKSGGGWFGSSSLLSIKKPSEPKGH</sequence>
<keyword evidence="2" id="KW-0812">Transmembrane</keyword>
<reference evidence="4" key="1">
    <citation type="journal article" date="2013" name="Genome Announc.">
        <title>Draft genome sequence of the grapevine dieback fungus Eutypa lata UCR-EL1.</title>
        <authorList>
            <person name="Blanco-Ulate B."/>
            <person name="Rolshausen P.E."/>
            <person name="Cantu D."/>
        </authorList>
    </citation>
    <scope>NUCLEOTIDE SEQUENCE [LARGE SCALE GENOMIC DNA]</scope>
    <source>
        <strain evidence="4">UCR-EL1</strain>
    </source>
</reference>
<feature type="compositionally biased region" description="Basic and acidic residues" evidence="1">
    <location>
        <begin position="444"/>
        <end position="457"/>
    </location>
</feature>
<gene>
    <name evidence="3" type="ORF">UCREL1_4113</name>
</gene>
<dbReference type="SUPFAM" id="SSF53335">
    <property type="entry name" value="S-adenosyl-L-methionine-dependent methyltransferases"/>
    <property type="match status" value="1"/>
</dbReference>
<feature type="region of interest" description="Disordered" evidence="1">
    <location>
        <begin position="38"/>
        <end position="81"/>
    </location>
</feature>
<dbReference type="HOGENOM" id="CLU_037990_3_1_1"/>
<dbReference type="InterPro" id="IPR050508">
    <property type="entry name" value="Methyltransf_Superfamily"/>
</dbReference>
<keyword evidence="3" id="KW-0489">Methyltransferase</keyword>
<evidence type="ECO:0000256" key="2">
    <source>
        <dbReference type="SAM" id="Phobius"/>
    </source>
</evidence>
<feature type="compositionally biased region" description="Pro residues" evidence="1">
    <location>
        <begin position="45"/>
        <end position="58"/>
    </location>
</feature>
<keyword evidence="2" id="KW-0472">Membrane</keyword>
<dbReference type="Proteomes" id="UP000012174">
    <property type="component" value="Unassembled WGS sequence"/>
</dbReference>
<evidence type="ECO:0000313" key="3">
    <source>
        <dbReference type="EMBL" id="EMR68871.1"/>
    </source>
</evidence>
<feature type="compositionally biased region" description="Low complexity" evidence="1">
    <location>
        <begin position="70"/>
        <end position="81"/>
    </location>
</feature>
<evidence type="ECO:0000256" key="1">
    <source>
        <dbReference type="SAM" id="MobiDB-lite"/>
    </source>
</evidence>
<name>M7TFY4_EUTLA</name>
<protein>
    <submittedName>
        <fullName evidence="3">Putative methyltransferase oms1 protein</fullName>
    </submittedName>
</protein>
<feature type="region of interest" description="Disordered" evidence="1">
    <location>
        <begin position="438"/>
        <end position="492"/>
    </location>
</feature>
<dbReference type="AlphaFoldDB" id="M7TFY4"/>
<dbReference type="OrthoDB" id="416496at2759"/>
<dbReference type="GO" id="GO:0032259">
    <property type="term" value="P:methylation"/>
    <property type="evidence" value="ECO:0007669"/>
    <property type="project" value="UniProtKB-KW"/>
</dbReference>
<dbReference type="Pfam" id="PF13489">
    <property type="entry name" value="Methyltransf_23"/>
    <property type="match status" value="1"/>
</dbReference>
<organism evidence="3 4">
    <name type="scientific">Eutypa lata (strain UCR-EL1)</name>
    <name type="common">Grapevine dieback disease fungus</name>
    <name type="synonym">Eutypa armeniacae</name>
    <dbReference type="NCBI Taxonomy" id="1287681"/>
    <lineage>
        <taxon>Eukaryota</taxon>
        <taxon>Fungi</taxon>
        <taxon>Dikarya</taxon>
        <taxon>Ascomycota</taxon>
        <taxon>Pezizomycotina</taxon>
        <taxon>Sordariomycetes</taxon>
        <taxon>Xylariomycetidae</taxon>
        <taxon>Xylariales</taxon>
        <taxon>Diatrypaceae</taxon>
        <taxon>Eutypa</taxon>
    </lineage>
</organism>
<dbReference type="PANTHER" id="PTHR42912:SF83">
    <property type="entry name" value="METHYLTRANSFERASE TYPE 11 DOMAIN-CONTAINING PROTEIN"/>
    <property type="match status" value="1"/>
</dbReference>
<dbReference type="eggNOG" id="KOG4300">
    <property type="taxonomic scope" value="Eukaryota"/>
</dbReference>
<keyword evidence="2" id="KW-1133">Transmembrane helix</keyword>
<keyword evidence="3" id="KW-0808">Transferase</keyword>
<accession>M7TFY4</accession>